<proteinExistence type="inferred from homology"/>
<feature type="domain" description="ABC1 atypical kinase-like" evidence="3">
    <location>
        <begin position="93"/>
        <end position="335"/>
    </location>
</feature>
<evidence type="ECO:0000259" key="3">
    <source>
        <dbReference type="Pfam" id="PF03109"/>
    </source>
</evidence>
<gene>
    <name evidence="4" type="ORF">BXT84_11685</name>
</gene>
<reference evidence="4 5" key="1">
    <citation type="journal article" date="2019" name="Sci. Rep.">
        <title>Sulfobacillus thermotolerans: new insights into resistance and metabolic capacities of acidophilic chemolithotrophs.</title>
        <authorList>
            <person name="Panyushkina A.E."/>
            <person name="Babenko V.V."/>
            <person name="Nikitina A.S."/>
            <person name="Selezneva O.V."/>
            <person name="Tsaplina I.A."/>
            <person name="Letarova M.A."/>
            <person name="Kostryukova E.S."/>
            <person name="Letarov A.V."/>
        </authorList>
    </citation>
    <scope>NUCLEOTIDE SEQUENCE [LARGE SCALE GENOMIC DNA]</scope>
    <source>
        <strain evidence="4 5">Kr1</strain>
    </source>
</reference>
<keyword evidence="5" id="KW-1185">Reference proteome</keyword>
<feature type="transmembrane region" description="Helical" evidence="2">
    <location>
        <begin position="493"/>
        <end position="514"/>
    </location>
</feature>
<comment type="similarity">
    <text evidence="1">Belongs to the protein kinase superfamily. ADCK protein kinase family.</text>
</comment>
<dbReference type="CDD" id="cd05121">
    <property type="entry name" value="ABC1_ADCK3-like"/>
    <property type="match status" value="1"/>
</dbReference>
<dbReference type="InterPro" id="IPR004147">
    <property type="entry name" value="ABC1_dom"/>
</dbReference>
<dbReference type="EMBL" id="CP019454">
    <property type="protein sequence ID" value="AUW95562.1"/>
    <property type="molecule type" value="Genomic_DNA"/>
</dbReference>
<protein>
    <submittedName>
        <fullName evidence="4">ABC transporter</fullName>
    </submittedName>
</protein>
<keyword evidence="2" id="KW-0812">Transmembrane</keyword>
<dbReference type="PANTHER" id="PTHR10566">
    <property type="entry name" value="CHAPERONE-ACTIVITY OF BC1 COMPLEX CABC1 -RELATED"/>
    <property type="match status" value="1"/>
</dbReference>
<evidence type="ECO:0000313" key="4">
    <source>
        <dbReference type="EMBL" id="AUW95562.1"/>
    </source>
</evidence>
<dbReference type="Pfam" id="PF03109">
    <property type="entry name" value="ABC1"/>
    <property type="match status" value="1"/>
</dbReference>
<dbReference type="InterPro" id="IPR011009">
    <property type="entry name" value="Kinase-like_dom_sf"/>
</dbReference>
<dbReference type="SUPFAM" id="SSF56112">
    <property type="entry name" value="Protein kinase-like (PK-like)"/>
    <property type="match status" value="1"/>
</dbReference>
<dbReference type="InterPro" id="IPR050154">
    <property type="entry name" value="UbiB_kinase"/>
</dbReference>
<dbReference type="PANTHER" id="PTHR10566:SF113">
    <property type="entry name" value="PROTEIN ACTIVITY OF BC1 COMPLEX KINASE 7, CHLOROPLASTIC"/>
    <property type="match status" value="1"/>
</dbReference>
<sequence length="551" mass="62148">MPIRPRHWRRYREIAEVLAQHGFVLVLDNLGLSAHLPWSRRLLGILRPDIDANWPERIPLVLVDLGPTYVKLGQLASTRPDLLPAPLIQALQQLQDQVPPVSFDQIQETLAHAWHQPFDHVLASLDPVPLAAASIGQVHRGVLKDGRKVVVKVRRPGIVERSEADFAILQNLADLAVRRLEWARQYDLSHVVKELISALRDELDFTVEAHNTDLAHKHFQSAEQWIPEPYWPLITPDVLVMQELEGIKISDRQAMERMGLDPGAIARRFVESLYQQVFEQGIFHGDPHPGNVHVDAQGHLIFLDWGLMGVLSPVMRARSLDLVLGLSQGRSDKVVDALQAMGLGPGAMDARSLYADVEVLRRRYYDTSLKDFRIGQALGDLMQLAQRHHIQMPVEYTLLARTAVIADGVVRQLDDNLSLIEIGKKFSSRILISRLKPAAWGPPVADAAMDWVHWGRVLPGQMEQALQTIARGEFRVMIEGRNIERIFFHWERLANRMALTFILCSVILGTAFVAHRDHASVGHAPLTEYGMILGIVVALWVVVEGVFRKRL</sequence>
<evidence type="ECO:0000256" key="1">
    <source>
        <dbReference type="ARBA" id="ARBA00009670"/>
    </source>
</evidence>
<name>A0ABM6RWE2_9FIRM</name>
<feature type="transmembrane region" description="Helical" evidence="2">
    <location>
        <begin position="526"/>
        <end position="547"/>
    </location>
</feature>
<evidence type="ECO:0000256" key="2">
    <source>
        <dbReference type="SAM" id="Phobius"/>
    </source>
</evidence>
<keyword evidence="2" id="KW-0472">Membrane</keyword>
<dbReference type="Proteomes" id="UP000325292">
    <property type="component" value="Chromosome"/>
</dbReference>
<accession>A0ABM6RWE2</accession>
<keyword evidence="2" id="KW-1133">Transmembrane helix</keyword>
<evidence type="ECO:0000313" key="5">
    <source>
        <dbReference type="Proteomes" id="UP000325292"/>
    </source>
</evidence>
<organism evidence="4 5">
    <name type="scientific">Sulfobacillus thermotolerans</name>
    <dbReference type="NCBI Taxonomy" id="338644"/>
    <lineage>
        <taxon>Bacteria</taxon>
        <taxon>Bacillati</taxon>
        <taxon>Bacillota</taxon>
        <taxon>Clostridia</taxon>
        <taxon>Eubacteriales</taxon>
        <taxon>Clostridiales Family XVII. Incertae Sedis</taxon>
        <taxon>Sulfobacillus</taxon>
    </lineage>
</organism>